<organism evidence="2 3">
    <name type="scientific">Hyaloscypha bicolor E</name>
    <dbReference type="NCBI Taxonomy" id="1095630"/>
    <lineage>
        <taxon>Eukaryota</taxon>
        <taxon>Fungi</taxon>
        <taxon>Dikarya</taxon>
        <taxon>Ascomycota</taxon>
        <taxon>Pezizomycotina</taxon>
        <taxon>Leotiomycetes</taxon>
        <taxon>Helotiales</taxon>
        <taxon>Hyaloscyphaceae</taxon>
        <taxon>Hyaloscypha</taxon>
        <taxon>Hyaloscypha bicolor</taxon>
    </lineage>
</organism>
<dbReference type="GeneID" id="36588577"/>
<dbReference type="Proteomes" id="UP000235371">
    <property type="component" value="Unassembled WGS sequence"/>
</dbReference>
<gene>
    <name evidence="2" type="ORF">K444DRAFT_614225</name>
</gene>
<dbReference type="EMBL" id="KZ613822">
    <property type="protein sequence ID" value="PMD58455.1"/>
    <property type="molecule type" value="Genomic_DNA"/>
</dbReference>
<dbReference type="InParanoid" id="A0A2J6T610"/>
<evidence type="ECO:0000313" key="2">
    <source>
        <dbReference type="EMBL" id="PMD58455.1"/>
    </source>
</evidence>
<proteinExistence type="predicted"/>
<dbReference type="RefSeq" id="XP_024735359.1">
    <property type="nucleotide sequence ID" value="XM_024880500.1"/>
</dbReference>
<feature type="region of interest" description="Disordered" evidence="1">
    <location>
        <begin position="1"/>
        <end position="24"/>
    </location>
</feature>
<dbReference type="OrthoDB" id="3575984at2759"/>
<reference evidence="2 3" key="1">
    <citation type="submission" date="2016-04" db="EMBL/GenBank/DDBJ databases">
        <title>A degradative enzymes factory behind the ericoid mycorrhizal symbiosis.</title>
        <authorList>
            <consortium name="DOE Joint Genome Institute"/>
            <person name="Martino E."/>
            <person name="Morin E."/>
            <person name="Grelet G."/>
            <person name="Kuo A."/>
            <person name="Kohler A."/>
            <person name="Daghino S."/>
            <person name="Barry K."/>
            <person name="Choi C."/>
            <person name="Cichocki N."/>
            <person name="Clum A."/>
            <person name="Copeland A."/>
            <person name="Hainaut M."/>
            <person name="Haridas S."/>
            <person name="Labutti K."/>
            <person name="Lindquist E."/>
            <person name="Lipzen A."/>
            <person name="Khouja H.-R."/>
            <person name="Murat C."/>
            <person name="Ohm R."/>
            <person name="Olson A."/>
            <person name="Spatafora J."/>
            <person name="Veneault-Fourrey C."/>
            <person name="Henrissat B."/>
            <person name="Grigoriev I."/>
            <person name="Martin F."/>
            <person name="Perotto S."/>
        </authorList>
    </citation>
    <scope>NUCLEOTIDE SEQUENCE [LARGE SCALE GENOMIC DNA]</scope>
    <source>
        <strain evidence="2 3">E</strain>
    </source>
</reference>
<evidence type="ECO:0000313" key="3">
    <source>
        <dbReference type="Proteomes" id="UP000235371"/>
    </source>
</evidence>
<keyword evidence="3" id="KW-1185">Reference proteome</keyword>
<evidence type="ECO:0000256" key="1">
    <source>
        <dbReference type="SAM" id="MobiDB-lite"/>
    </source>
</evidence>
<dbReference type="AlphaFoldDB" id="A0A2J6T610"/>
<sequence>MDSAPAPISQASRDPLIGPSESLSNIPNAFAQMMHGTPTEQRKGIRDRCNRLVPTYNRNYNPYKPPPEDRRPDYFPYTSGEPLHDDRPIIIAWLPRKHVIAGASKRKRTTWVW</sequence>
<name>A0A2J6T610_9HELO</name>
<protein>
    <submittedName>
        <fullName evidence="2">Uncharacterized protein</fullName>
    </submittedName>
</protein>
<feature type="non-terminal residue" evidence="2">
    <location>
        <position position="113"/>
    </location>
</feature>
<feature type="region of interest" description="Disordered" evidence="1">
    <location>
        <begin position="56"/>
        <end position="79"/>
    </location>
</feature>
<accession>A0A2J6T610</accession>